<comment type="caution">
    <text evidence="1">The sequence shown here is derived from an EMBL/GenBank/DDBJ whole genome shotgun (WGS) entry which is preliminary data.</text>
</comment>
<dbReference type="RefSeq" id="WP_358356327.1">
    <property type="nucleotide sequence ID" value="NZ_JBEZFP010000055.1"/>
</dbReference>
<protein>
    <submittedName>
        <fullName evidence="1">Uncharacterized protein</fullName>
    </submittedName>
</protein>
<gene>
    <name evidence="1" type="ORF">AB0C36_21515</name>
</gene>
<proteinExistence type="predicted"/>
<organism evidence="1 2">
    <name type="scientific">Streptodolium elevatio</name>
    <dbReference type="NCBI Taxonomy" id="3157996"/>
    <lineage>
        <taxon>Bacteria</taxon>
        <taxon>Bacillati</taxon>
        <taxon>Actinomycetota</taxon>
        <taxon>Actinomycetes</taxon>
        <taxon>Kitasatosporales</taxon>
        <taxon>Streptomycetaceae</taxon>
        <taxon>Streptodolium</taxon>
    </lineage>
</organism>
<keyword evidence="2" id="KW-1185">Reference proteome</keyword>
<reference evidence="1 2" key="1">
    <citation type="submission" date="2024-06" db="EMBL/GenBank/DDBJ databases">
        <title>The Natural Products Discovery Center: Release of the First 8490 Sequenced Strains for Exploring Actinobacteria Biosynthetic Diversity.</title>
        <authorList>
            <person name="Kalkreuter E."/>
            <person name="Kautsar S.A."/>
            <person name="Yang D."/>
            <person name="Bader C.D."/>
            <person name="Teijaro C.N."/>
            <person name="Fluegel L."/>
            <person name="Davis C.M."/>
            <person name="Simpson J.R."/>
            <person name="Lauterbach L."/>
            <person name="Steele A.D."/>
            <person name="Gui C."/>
            <person name="Meng S."/>
            <person name="Li G."/>
            <person name="Viehrig K."/>
            <person name="Ye F."/>
            <person name="Su P."/>
            <person name="Kiefer A.F."/>
            <person name="Nichols A."/>
            <person name="Cepeda A.J."/>
            <person name="Yan W."/>
            <person name="Fan B."/>
            <person name="Jiang Y."/>
            <person name="Adhikari A."/>
            <person name="Zheng C.-J."/>
            <person name="Schuster L."/>
            <person name="Cowan T.M."/>
            <person name="Smanski M.J."/>
            <person name="Chevrette M.G."/>
            <person name="De Carvalho L.P.S."/>
            <person name="Shen B."/>
        </authorList>
    </citation>
    <scope>NUCLEOTIDE SEQUENCE [LARGE SCALE GENOMIC DNA]</scope>
    <source>
        <strain evidence="1 2">NPDC048946</strain>
    </source>
</reference>
<evidence type="ECO:0000313" key="1">
    <source>
        <dbReference type="EMBL" id="MEU8136080.1"/>
    </source>
</evidence>
<dbReference type="Proteomes" id="UP001551482">
    <property type="component" value="Unassembled WGS sequence"/>
</dbReference>
<evidence type="ECO:0000313" key="2">
    <source>
        <dbReference type="Proteomes" id="UP001551482"/>
    </source>
</evidence>
<dbReference type="EMBL" id="JBEZFP010000055">
    <property type="protein sequence ID" value="MEU8136080.1"/>
    <property type="molecule type" value="Genomic_DNA"/>
</dbReference>
<accession>A0ABV3DJZ3</accession>
<name>A0ABV3DJZ3_9ACTN</name>
<sequence length="172" mass="18807">MGAVTHHPTEANRSHWWLTAWGSWRRLHAVPADELTQQQHRDSIDRGDPIVRFTACGSRIALAVPGMGSRLSLRRCVPCCRRLGIRGGRGTPANERNTLSVDIDVRVPDFKAATANPFEPNVRTCNDCGQPYVAGWADISQCFSSLTIDGQTTQAFSVATNETHSPCPAKPA</sequence>